<reference evidence="2" key="1">
    <citation type="journal article" date="2012" name="J. Bacteriol.">
        <title>Revised Genome Sequence of Burkholderia thailandensis MSMB43 with Improved Annotation.</title>
        <authorList>
            <person name="Zhuo Y."/>
            <person name="Liu L."/>
            <person name="Wang Q."/>
            <person name="Liu X."/>
            <person name="Ren B."/>
            <person name="Liu M."/>
            <person name="Ni P."/>
            <person name="Cheng Y.Q."/>
            <person name="Zhang L."/>
        </authorList>
    </citation>
    <scope>NUCLEOTIDE SEQUENCE [LARGE SCALE GENOMIC DNA]</scope>
    <source>
        <strain evidence="2">MSMB43</strain>
    </source>
</reference>
<accession>A0ABN0G4A4</accession>
<name>A0ABN0G4A4_9BURK</name>
<organism evidence="1 2">
    <name type="scientific">Burkholderia humptydooensis MSMB43</name>
    <dbReference type="NCBI Taxonomy" id="441157"/>
    <lineage>
        <taxon>Bacteria</taxon>
        <taxon>Pseudomonadati</taxon>
        <taxon>Pseudomonadota</taxon>
        <taxon>Betaproteobacteria</taxon>
        <taxon>Burkholderiales</taxon>
        <taxon>Burkholderiaceae</taxon>
        <taxon>Burkholderia</taxon>
        <taxon>pseudomallei group</taxon>
    </lineage>
</organism>
<sequence length="41" mass="4795">MNEDRGTSPRETVHAKRATRIVDQPDAFGKWEWNLRAREIG</sequence>
<proteinExistence type="predicted"/>
<gene>
    <name evidence="1" type="ORF">A33K_16695</name>
</gene>
<protein>
    <submittedName>
        <fullName evidence="1">Uncharacterized protein</fullName>
    </submittedName>
</protein>
<evidence type="ECO:0000313" key="2">
    <source>
        <dbReference type="Proteomes" id="UP000004682"/>
    </source>
</evidence>
<dbReference type="EMBL" id="JH692064">
    <property type="protein sequence ID" value="EIP87092.1"/>
    <property type="molecule type" value="Genomic_DNA"/>
</dbReference>
<keyword evidence="2" id="KW-1185">Reference proteome</keyword>
<dbReference type="Proteomes" id="UP000004682">
    <property type="component" value="Unassembled WGS sequence"/>
</dbReference>
<evidence type="ECO:0000313" key="1">
    <source>
        <dbReference type="EMBL" id="EIP87092.1"/>
    </source>
</evidence>